<evidence type="ECO:0000256" key="3">
    <source>
        <dbReference type="ARBA" id="ARBA00023163"/>
    </source>
</evidence>
<gene>
    <name evidence="5" type="ORF">KPL78_07965</name>
</gene>
<evidence type="ECO:0000313" key="5">
    <source>
        <dbReference type="EMBL" id="MBW6397774.1"/>
    </source>
</evidence>
<name>A0ABS7A9B4_9PROT</name>
<protein>
    <submittedName>
        <fullName evidence="5">Metalloregulator ArsR/SmtB family transcription factor</fullName>
    </submittedName>
</protein>
<dbReference type="InterPro" id="IPR011991">
    <property type="entry name" value="ArsR-like_HTH"/>
</dbReference>
<dbReference type="CDD" id="cd00090">
    <property type="entry name" value="HTH_ARSR"/>
    <property type="match status" value="1"/>
</dbReference>
<dbReference type="InterPro" id="IPR051011">
    <property type="entry name" value="Metal_resp_trans_reg"/>
</dbReference>
<dbReference type="Proteomes" id="UP001196565">
    <property type="component" value="Unassembled WGS sequence"/>
</dbReference>
<dbReference type="Gene3D" id="1.10.10.10">
    <property type="entry name" value="Winged helix-like DNA-binding domain superfamily/Winged helix DNA-binding domain"/>
    <property type="match status" value="1"/>
</dbReference>
<proteinExistence type="predicted"/>
<dbReference type="InterPro" id="IPR001845">
    <property type="entry name" value="HTH_ArsR_DNA-bd_dom"/>
</dbReference>
<evidence type="ECO:0000313" key="6">
    <source>
        <dbReference type="Proteomes" id="UP001196565"/>
    </source>
</evidence>
<dbReference type="NCBIfam" id="NF033788">
    <property type="entry name" value="HTH_metalloreg"/>
    <property type="match status" value="1"/>
</dbReference>
<dbReference type="PROSITE" id="PS50987">
    <property type="entry name" value="HTH_ARSR_2"/>
    <property type="match status" value="1"/>
</dbReference>
<keyword evidence="6" id="KW-1185">Reference proteome</keyword>
<dbReference type="EMBL" id="JAHYBZ010000002">
    <property type="protein sequence ID" value="MBW6397774.1"/>
    <property type="molecule type" value="Genomic_DNA"/>
</dbReference>
<organism evidence="5 6">
    <name type="scientific">Roseomonas alba</name>
    <dbReference type="NCBI Taxonomy" id="2846776"/>
    <lineage>
        <taxon>Bacteria</taxon>
        <taxon>Pseudomonadati</taxon>
        <taxon>Pseudomonadota</taxon>
        <taxon>Alphaproteobacteria</taxon>
        <taxon>Acetobacterales</taxon>
        <taxon>Roseomonadaceae</taxon>
        <taxon>Roseomonas</taxon>
    </lineage>
</organism>
<keyword evidence="1" id="KW-0805">Transcription regulation</keyword>
<dbReference type="PRINTS" id="PR00778">
    <property type="entry name" value="HTHARSR"/>
</dbReference>
<reference evidence="5 6" key="1">
    <citation type="submission" date="2021-07" db="EMBL/GenBank/DDBJ databases">
        <authorList>
            <person name="So Y."/>
        </authorList>
    </citation>
    <scope>NUCLEOTIDE SEQUENCE [LARGE SCALE GENOMIC DNA]</scope>
    <source>
        <strain evidence="5 6">HJA6</strain>
    </source>
</reference>
<dbReference type="PANTHER" id="PTHR43132:SF2">
    <property type="entry name" value="ARSENICAL RESISTANCE OPERON REPRESSOR ARSR-RELATED"/>
    <property type="match status" value="1"/>
</dbReference>
<evidence type="ECO:0000259" key="4">
    <source>
        <dbReference type="PROSITE" id="PS50987"/>
    </source>
</evidence>
<accession>A0ABS7A9B4</accession>
<evidence type="ECO:0000256" key="2">
    <source>
        <dbReference type="ARBA" id="ARBA00023125"/>
    </source>
</evidence>
<dbReference type="SMART" id="SM00418">
    <property type="entry name" value="HTH_ARSR"/>
    <property type="match status" value="1"/>
</dbReference>
<dbReference type="InterPro" id="IPR036390">
    <property type="entry name" value="WH_DNA-bd_sf"/>
</dbReference>
<dbReference type="Pfam" id="PF12840">
    <property type="entry name" value="HTH_20"/>
    <property type="match status" value="1"/>
</dbReference>
<dbReference type="RefSeq" id="WP_219762360.1">
    <property type="nucleotide sequence ID" value="NZ_JAHYBZ010000002.1"/>
</dbReference>
<dbReference type="PANTHER" id="PTHR43132">
    <property type="entry name" value="ARSENICAL RESISTANCE OPERON REPRESSOR ARSR-RELATED"/>
    <property type="match status" value="1"/>
</dbReference>
<comment type="caution">
    <text evidence="5">The sequence shown here is derived from an EMBL/GenBank/DDBJ whole genome shotgun (WGS) entry which is preliminary data.</text>
</comment>
<keyword evidence="2" id="KW-0238">DNA-binding</keyword>
<evidence type="ECO:0000256" key="1">
    <source>
        <dbReference type="ARBA" id="ARBA00023015"/>
    </source>
</evidence>
<sequence>MEKTAAIQSLAALAQESRLDIFRLLIQAGPEGIAAGQIAESLGLASPTLSFHLAQLRQAGLVTFRRDGRSLIYAAEFGAMTALIGFLTENCCGGDLAACMPDLGAGCASRKEPAA</sequence>
<keyword evidence="3" id="KW-0804">Transcription</keyword>
<dbReference type="InterPro" id="IPR036388">
    <property type="entry name" value="WH-like_DNA-bd_sf"/>
</dbReference>
<dbReference type="SUPFAM" id="SSF46785">
    <property type="entry name" value="Winged helix' DNA-binding domain"/>
    <property type="match status" value="1"/>
</dbReference>
<feature type="domain" description="HTH arsR-type" evidence="4">
    <location>
        <begin position="1"/>
        <end position="95"/>
    </location>
</feature>